<protein>
    <submittedName>
        <fullName evidence="5">ABC transporter substrate-binding protein</fullName>
    </submittedName>
</protein>
<organism evidence="5 6">
    <name type="scientific">Burkholderia cepacia</name>
    <name type="common">Pseudomonas cepacia</name>
    <dbReference type="NCBI Taxonomy" id="292"/>
    <lineage>
        <taxon>Bacteria</taxon>
        <taxon>Pseudomonadati</taxon>
        <taxon>Pseudomonadota</taxon>
        <taxon>Betaproteobacteria</taxon>
        <taxon>Burkholderiales</taxon>
        <taxon>Burkholderiaceae</taxon>
        <taxon>Burkholderia</taxon>
        <taxon>Burkholderia cepacia complex</taxon>
    </lineage>
</organism>
<dbReference type="GO" id="GO:0006086">
    <property type="term" value="P:pyruvate decarboxylation to acetyl-CoA"/>
    <property type="evidence" value="ECO:0007669"/>
    <property type="project" value="TreeGrafter"/>
</dbReference>
<evidence type="ECO:0000256" key="2">
    <source>
        <dbReference type="ARBA" id="ARBA00023002"/>
    </source>
</evidence>
<gene>
    <name evidence="5" type="ORF">WS90_13320</name>
</gene>
<dbReference type="AlphaFoldDB" id="A0A118KJ43"/>
<comment type="caution">
    <text evidence="5">The sequence shown here is derived from an EMBL/GenBank/DDBJ whole genome shotgun (WGS) entry which is preliminary data.</text>
</comment>
<evidence type="ECO:0000256" key="3">
    <source>
        <dbReference type="ARBA" id="ARBA00023052"/>
    </source>
</evidence>
<sequence>MTVSTQLSRDKLLDAYRLMRTIREFEERLHVEFATGEIPGFVHLYAGEEASAVGTILHLGLDDYVATTHRGHGHCIAKGVDVHGMMAEIYGKKTGVCHGKGGSMHIADLSMGMLGANGIVGAGGPLVCGAALAAKHRKTGDVGVCFFGDGASNQGVIFESMNLASVWRLPAIFVAENNGYAEATSSSWSVATDNIADRANGFGMPGVIVDGFDFFAVHEALGEAVERARNGGGPTLVEVKFTRYFGHFEGDAQTYRAPGEVQKLRDEKDCLKHFETRVVRAEALTTADLRAVDAQVKALIDDAVAQAKAAPLPDAADLLTDVYVSYP</sequence>
<dbReference type="GO" id="GO:0004739">
    <property type="term" value="F:pyruvate dehydrogenase (acetyl-transferring) activity"/>
    <property type="evidence" value="ECO:0007669"/>
    <property type="project" value="TreeGrafter"/>
</dbReference>
<dbReference type="Pfam" id="PF00676">
    <property type="entry name" value="E1_dh"/>
    <property type="match status" value="1"/>
</dbReference>
<dbReference type="CDD" id="cd02000">
    <property type="entry name" value="TPP_E1_PDC_ADC_BCADC"/>
    <property type="match status" value="1"/>
</dbReference>
<keyword evidence="3" id="KW-0786">Thiamine pyrophosphate</keyword>
<evidence type="ECO:0000313" key="5">
    <source>
        <dbReference type="EMBL" id="KVK83043.1"/>
    </source>
</evidence>
<name>A0A118KJ43_BURCE</name>
<dbReference type="PANTHER" id="PTHR11516">
    <property type="entry name" value="PYRUVATE DEHYDROGENASE E1 COMPONENT, ALPHA SUBUNIT BACTERIAL AND ORGANELLAR"/>
    <property type="match status" value="1"/>
</dbReference>
<dbReference type="Proteomes" id="UP000069001">
    <property type="component" value="Unassembled WGS sequence"/>
</dbReference>
<evidence type="ECO:0000256" key="1">
    <source>
        <dbReference type="ARBA" id="ARBA00001964"/>
    </source>
</evidence>
<dbReference type="InterPro" id="IPR050642">
    <property type="entry name" value="PDH_E1_Alpha_Subunit"/>
</dbReference>
<evidence type="ECO:0000313" key="6">
    <source>
        <dbReference type="Proteomes" id="UP000069001"/>
    </source>
</evidence>
<keyword evidence="2" id="KW-0560">Oxidoreductase</keyword>
<evidence type="ECO:0000259" key="4">
    <source>
        <dbReference type="Pfam" id="PF00676"/>
    </source>
</evidence>
<feature type="domain" description="Dehydrogenase E1 component" evidence="4">
    <location>
        <begin position="19"/>
        <end position="314"/>
    </location>
</feature>
<reference evidence="5 6" key="1">
    <citation type="submission" date="2015-11" db="EMBL/GenBank/DDBJ databases">
        <title>Expanding the genomic diversity of Burkholderia species for the development of highly accurate diagnostics.</title>
        <authorList>
            <person name="Sahl J."/>
            <person name="Keim P."/>
            <person name="Wagner D."/>
        </authorList>
    </citation>
    <scope>NUCLEOTIDE SEQUENCE [LARGE SCALE GENOMIC DNA]</scope>
    <source>
        <strain evidence="5 6">MSMB1302</strain>
    </source>
</reference>
<dbReference type="EMBL" id="LOYH01000048">
    <property type="protein sequence ID" value="KVK83043.1"/>
    <property type="molecule type" value="Genomic_DNA"/>
</dbReference>
<dbReference type="RefSeq" id="WP_059729560.1">
    <property type="nucleotide sequence ID" value="NZ_LOYH01000048.1"/>
</dbReference>
<dbReference type="SUPFAM" id="SSF52518">
    <property type="entry name" value="Thiamin diphosphate-binding fold (THDP-binding)"/>
    <property type="match status" value="1"/>
</dbReference>
<dbReference type="Gene3D" id="3.40.50.970">
    <property type="match status" value="1"/>
</dbReference>
<accession>A0A118KJ43</accession>
<proteinExistence type="predicted"/>
<dbReference type="PANTHER" id="PTHR11516:SF60">
    <property type="entry name" value="PYRUVATE DEHYDROGENASE E1 COMPONENT SUBUNIT ALPHA"/>
    <property type="match status" value="1"/>
</dbReference>
<comment type="cofactor">
    <cofactor evidence="1">
        <name>thiamine diphosphate</name>
        <dbReference type="ChEBI" id="CHEBI:58937"/>
    </cofactor>
</comment>
<dbReference type="InterPro" id="IPR001017">
    <property type="entry name" value="DH_E1"/>
</dbReference>
<dbReference type="InterPro" id="IPR029061">
    <property type="entry name" value="THDP-binding"/>
</dbReference>